<gene>
    <name evidence="2" type="ORF">SAMN02745117_01747</name>
</gene>
<reference evidence="2 3" key="1">
    <citation type="submission" date="2016-11" db="EMBL/GenBank/DDBJ databases">
        <authorList>
            <person name="Jaros S."/>
            <person name="Januszkiewicz K."/>
            <person name="Wedrychowicz H."/>
        </authorList>
    </citation>
    <scope>NUCLEOTIDE SEQUENCE [LARGE SCALE GENOMIC DNA]</scope>
    <source>
        <strain evidence="2 3">DSM 16112</strain>
    </source>
</reference>
<protein>
    <submittedName>
        <fullName evidence="2">40-residue YVTN family beta-propeller repeat-containing protein</fullName>
    </submittedName>
</protein>
<accession>A0A1M5AUR1</accession>
<dbReference type="PROSITE" id="PS51257">
    <property type="entry name" value="PROKAR_LIPOPROTEIN"/>
    <property type="match status" value="1"/>
</dbReference>
<name>A0A1M5AUR1_9BURK</name>
<sequence length="392" mass="41675">MKPFARHSLIAAALAALLAGCATDSTTSAAQAPAQSTAATPAVAQAQVVRQAIAPGLYEIVYSARQDAVFVASAGGRGEGAPPSRILRLHPQTLAVQAEIVLERRGYGLALDDAAGRLHVGNGSDAAVTVIDVATHQTIGSIQLAEKIKTTNPEGKEVERFPHGFRELVVDAANHRLYMPGLWFQDSVLYVVDTRSLKVEKVLSGFGFLATGITLDAQGGRLYVSNQQGQLFTVDTKTLAVSKAEVDSDQMLNLAFDRSGQRVFATDQGAQNIEEMRGKQGGIENHRRRGEGNRVVALNAADGKLLASLPTGEGPIAVLVDDAHQRLYVTNRGAGSVSVFDSARNQPLQTVALPTHPNSLALDARRNALFVTVKNGKDDPRGSNESVARIQF</sequence>
<evidence type="ECO:0000313" key="3">
    <source>
        <dbReference type="Proteomes" id="UP000184327"/>
    </source>
</evidence>
<dbReference type="Proteomes" id="UP000184327">
    <property type="component" value="Unassembled WGS sequence"/>
</dbReference>
<evidence type="ECO:0000313" key="2">
    <source>
        <dbReference type="EMBL" id="SHF33964.1"/>
    </source>
</evidence>
<dbReference type="PANTHER" id="PTHR47197:SF3">
    <property type="entry name" value="DIHYDRO-HEME D1 DEHYDROGENASE"/>
    <property type="match status" value="1"/>
</dbReference>
<keyword evidence="3" id="KW-1185">Reference proteome</keyword>
<dbReference type="AlphaFoldDB" id="A0A1M5AUR1"/>
<dbReference type="Gene3D" id="2.130.10.10">
    <property type="entry name" value="YVTN repeat-like/Quinoprotein amine dehydrogenase"/>
    <property type="match status" value="1"/>
</dbReference>
<dbReference type="PANTHER" id="PTHR47197">
    <property type="entry name" value="PROTEIN NIRF"/>
    <property type="match status" value="1"/>
</dbReference>
<organism evidence="2 3">
    <name type="scientific">Lampropedia hyalina DSM 16112</name>
    <dbReference type="NCBI Taxonomy" id="1122156"/>
    <lineage>
        <taxon>Bacteria</taxon>
        <taxon>Pseudomonadati</taxon>
        <taxon>Pseudomonadota</taxon>
        <taxon>Betaproteobacteria</taxon>
        <taxon>Burkholderiales</taxon>
        <taxon>Comamonadaceae</taxon>
        <taxon>Lampropedia</taxon>
    </lineage>
</organism>
<dbReference type="RefSeq" id="WP_073356353.1">
    <property type="nucleotide sequence ID" value="NZ_FQUZ01000019.1"/>
</dbReference>
<keyword evidence="1" id="KW-0732">Signal</keyword>
<dbReference type="InterPro" id="IPR011048">
    <property type="entry name" value="Haem_d1_sf"/>
</dbReference>
<feature type="chain" id="PRO_5012974113" evidence="1">
    <location>
        <begin position="25"/>
        <end position="392"/>
    </location>
</feature>
<dbReference type="SUPFAM" id="SSF51004">
    <property type="entry name" value="C-terminal (heme d1) domain of cytochrome cd1-nitrite reductase"/>
    <property type="match status" value="1"/>
</dbReference>
<proteinExistence type="predicted"/>
<dbReference type="STRING" id="1122156.SAMN02745117_01747"/>
<feature type="signal peptide" evidence="1">
    <location>
        <begin position="1"/>
        <end position="24"/>
    </location>
</feature>
<dbReference type="EMBL" id="FQUZ01000019">
    <property type="protein sequence ID" value="SHF33964.1"/>
    <property type="molecule type" value="Genomic_DNA"/>
</dbReference>
<dbReference type="InterPro" id="IPR015943">
    <property type="entry name" value="WD40/YVTN_repeat-like_dom_sf"/>
</dbReference>
<dbReference type="InterPro" id="IPR051200">
    <property type="entry name" value="Host-pathogen_enzymatic-act"/>
</dbReference>
<evidence type="ECO:0000256" key="1">
    <source>
        <dbReference type="SAM" id="SignalP"/>
    </source>
</evidence>